<dbReference type="Proteomes" id="UP000607311">
    <property type="component" value="Unassembled WGS sequence"/>
</dbReference>
<accession>A0A9W5XLA3</accession>
<protein>
    <submittedName>
        <fullName evidence="1">Uncharacterized protein</fullName>
    </submittedName>
</protein>
<organism evidence="1 2">
    <name type="scientific">Micromonospora sediminimaris</name>
    <dbReference type="NCBI Taxonomy" id="547162"/>
    <lineage>
        <taxon>Bacteria</taxon>
        <taxon>Bacillati</taxon>
        <taxon>Actinomycetota</taxon>
        <taxon>Actinomycetes</taxon>
        <taxon>Micromonosporales</taxon>
        <taxon>Micromonosporaceae</taxon>
        <taxon>Micromonospora</taxon>
    </lineage>
</organism>
<evidence type="ECO:0000313" key="1">
    <source>
        <dbReference type="EMBL" id="GIJ34774.1"/>
    </source>
</evidence>
<evidence type="ECO:0000313" key="2">
    <source>
        <dbReference type="Proteomes" id="UP000607311"/>
    </source>
</evidence>
<comment type="caution">
    <text evidence="1">The sequence shown here is derived from an EMBL/GenBank/DDBJ whole genome shotgun (WGS) entry which is preliminary data.</text>
</comment>
<dbReference type="AlphaFoldDB" id="A0A9W5XLA3"/>
<proteinExistence type="predicted"/>
<dbReference type="EMBL" id="BOPD01000024">
    <property type="protein sequence ID" value="GIJ34774.1"/>
    <property type="molecule type" value="Genomic_DNA"/>
</dbReference>
<keyword evidence="2" id="KW-1185">Reference proteome</keyword>
<reference evidence="1" key="1">
    <citation type="submission" date="2021-01" db="EMBL/GenBank/DDBJ databases">
        <title>Whole genome shotgun sequence of Verrucosispora sediminis NBRC 107745.</title>
        <authorList>
            <person name="Komaki H."/>
            <person name="Tamura T."/>
        </authorList>
    </citation>
    <scope>NUCLEOTIDE SEQUENCE</scope>
    <source>
        <strain evidence="1">NBRC 107745</strain>
    </source>
</reference>
<sequence>MATGGNEGSSVRHGHWLLIRRSITDPTDLAYYLCLGPAGTLDESRPVAPCRQVI</sequence>
<name>A0A9W5XLA3_9ACTN</name>
<gene>
    <name evidence="1" type="ORF">Vse01_39220</name>
</gene>